<dbReference type="InterPro" id="IPR006127">
    <property type="entry name" value="ZnuA-like"/>
</dbReference>
<dbReference type="Gene3D" id="3.40.50.1980">
    <property type="entry name" value="Nitrogenase molybdenum iron protein domain"/>
    <property type="match status" value="1"/>
</dbReference>
<comment type="caution">
    <text evidence="7">The sequence shown here is derived from an EMBL/GenBank/DDBJ whole genome shotgun (WGS) entry which is preliminary data.</text>
</comment>
<name>A0ABW1YG85_9DEIO</name>
<feature type="chain" id="PRO_5046086141" evidence="6">
    <location>
        <begin position="25"/>
        <end position="148"/>
    </location>
</feature>
<dbReference type="InterPro" id="IPR006128">
    <property type="entry name" value="Lipoprotein_PsaA-like"/>
</dbReference>
<dbReference type="Proteomes" id="UP001596297">
    <property type="component" value="Unassembled WGS sequence"/>
</dbReference>
<evidence type="ECO:0000313" key="8">
    <source>
        <dbReference type="Proteomes" id="UP001596297"/>
    </source>
</evidence>
<dbReference type="InterPro" id="IPR006129">
    <property type="entry name" value="AdhesinB"/>
</dbReference>
<dbReference type="Pfam" id="PF01297">
    <property type="entry name" value="ZnuA"/>
    <property type="match status" value="1"/>
</dbReference>
<comment type="similarity">
    <text evidence="5">Belongs to the bacterial solute-binding protein 9 family.</text>
</comment>
<reference evidence="8" key="1">
    <citation type="journal article" date="2019" name="Int. J. Syst. Evol. Microbiol.">
        <title>The Global Catalogue of Microorganisms (GCM) 10K type strain sequencing project: providing services to taxonomists for standard genome sequencing and annotation.</title>
        <authorList>
            <consortium name="The Broad Institute Genomics Platform"/>
            <consortium name="The Broad Institute Genome Sequencing Center for Infectious Disease"/>
            <person name="Wu L."/>
            <person name="Ma J."/>
        </authorList>
    </citation>
    <scope>NUCLEOTIDE SEQUENCE [LARGE SCALE GENOMIC DNA]</scope>
    <source>
        <strain evidence="8">CGMCC 1.15772</strain>
    </source>
</reference>
<dbReference type="PANTHER" id="PTHR42953">
    <property type="entry name" value="HIGH-AFFINITY ZINC UPTAKE SYSTEM PROTEIN ZNUA-RELATED"/>
    <property type="match status" value="1"/>
</dbReference>
<evidence type="ECO:0000256" key="3">
    <source>
        <dbReference type="ARBA" id="ARBA00022723"/>
    </source>
</evidence>
<evidence type="ECO:0000256" key="1">
    <source>
        <dbReference type="ARBA" id="ARBA00004196"/>
    </source>
</evidence>
<dbReference type="EMBL" id="JBHSWD010000003">
    <property type="protein sequence ID" value="MFC6593028.1"/>
    <property type="molecule type" value="Genomic_DNA"/>
</dbReference>
<protein>
    <submittedName>
        <fullName evidence="7">Metal ABC transporter solute-binding protein, Zn/Mn family</fullName>
    </submittedName>
</protein>
<proteinExistence type="inferred from homology"/>
<keyword evidence="4 6" id="KW-0732">Signal</keyword>
<comment type="subcellular location">
    <subcellularLocation>
        <location evidence="1">Cell envelope</location>
    </subcellularLocation>
</comment>
<dbReference type="PRINTS" id="PR00691">
    <property type="entry name" value="ADHESINB"/>
</dbReference>
<keyword evidence="8" id="KW-1185">Reference proteome</keyword>
<evidence type="ECO:0000256" key="5">
    <source>
        <dbReference type="RuleBase" id="RU003512"/>
    </source>
</evidence>
<organism evidence="7 8">
    <name type="scientific">Deinococcus lacus</name>
    <dbReference type="NCBI Taxonomy" id="392561"/>
    <lineage>
        <taxon>Bacteria</taxon>
        <taxon>Thermotogati</taxon>
        <taxon>Deinococcota</taxon>
        <taxon>Deinococci</taxon>
        <taxon>Deinococcales</taxon>
        <taxon>Deinococcaceae</taxon>
        <taxon>Deinococcus</taxon>
    </lineage>
</organism>
<sequence length="148" mass="15464">MQAFLSISLVVLAGLALVTAVAFGQPVTAMSGTAPAQHSGPLKVTTTVNMVGDLARVVGGSRVEVTELMGAGVDPHLYKASARDVRRLAGADLVLYAGLHLEGKMVELLEKTPVRWRSRTTFPPASFCGQAAALAGWPECLTRTSGSM</sequence>
<evidence type="ECO:0000313" key="7">
    <source>
        <dbReference type="EMBL" id="MFC6593028.1"/>
    </source>
</evidence>
<gene>
    <name evidence="7" type="ORF">ACFP81_14115</name>
</gene>
<accession>A0ABW1YG85</accession>
<evidence type="ECO:0000256" key="2">
    <source>
        <dbReference type="ARBA" id="ARBA00022448"/>
    </source>
</evidence>
<feature type="signal peptide" evidence="6">
    <location>
        <begin position="1"/>
        <end position="24"/>
    </location>
</feature>
<keyword evidence="2 5" id="KW-0813">Transport</keyword>
<dbReference type="SUPFAM" id="SSF53807">
    <property type="entry name" value="Helical backbone' metal receptor"/>
    <property type="match status" value="1"/>
</dbReference>
<dbReference type="PRINTS" id="PR00690">
    <property type="entry name" value="ADHESNFAMILY"/>
</dbReference>
<keyword evidence="3" id="KW-0479">Metal-binding</keyword>
<dbReference type="PANTHER" id="PTHR42953:SF1">
    <property type="entry name" value="METAL-BINDING PROTEIN HI_0362-RELATED"/>
    <property type="match status" value="1"/>
</dbReference>
<evidence type="ECO:0000256" key="6">
    <source>
        <dbReference type="SAM" id="SignalP"/>
    </source>
</evidence>
<dbReference type="RefSeq" id="WP_380084148.1">
    <property type="nucleotide sequence ID" value="NZ_JBHSWD010000003.1"/>
</dbReference>
<dbReference type="InterPro" id="IPR050492">
    <property type="entry name" value="Bact_metal-bind_prot9"/>
</dbReference>
<evidence type="ECO:0000256" key="4">
    <source>
        <dbReference type="ARBA" id="ARBA00022729"/>
    </source>
</evidence>